<dbReference type="EMBL" id="UYSL01020332">
    <property type="protein sequence ID" value="VDL74111.1"/>
    <property type="molecule type" value="Genomic_DNA"/>
</dbReference>
<reference evidence="3 4" key="2">
    <citation type="submission" date="2018-11" db="EMBL/GenBank/DDBJ databases">
        <authorList>
            <consortium name="Pathogen Informatics"/>
        </authorList>
    </citation>
    <scope>NUCLEOTIDE SEQUENCE [LARGE SCALE GENOMIC DNA]</scope>
</reference>
<organism evidence="5">
    <name type="scientific">Nippostrongylus brasiliensis</name>
    <name type="common">Rat hookworm</name>
    <dbReference type="NCBI Taxonomy" id="27835"/>
    <lineage>
        <taxon>Eukaryota</taxon>
        <taxon>Metazoa</taxon>
        <taxon>Ecdysozoa</taxon>
        <taxon>Nematoda</taxon>
        <taxon>Chromadorea</taxon>
        <taxon>Rhabditida</taxon>
        <taxon>Rhabditina</taxon>
        <taxon>Rhabditomorpha</taxon>
        <taxon>Strongyloidea</taxon>
        <taxon>Heligmosomidae</taxon>
        <taxon>Nippostrongylus</taxon>
    </lineage>
</organism>
<dbReference type="Gene3D" id="2.30.29.30">
    <property type="entry name" value="Pleckstrin-homology domain (PH domain)/Phosphotyrosine-binding domain (PTB)"/>
    <property type="match status" value="1"/>
</dbReference>
<evidence type="ECO:0000313" key="3">
    <source>
        <dbReference type="EMBL" id="VDL74111.1"/>
    </source>
</evidence>
<keyword evidence="4" id="KW-1185">Reference proteome</keyword>
<evidence type="ECO:0000256" key="1">
    <source>
        <dbReference type="SAM" id="MobiDB-lite"/>
    </source>
</evidence>
<dbReference type="InterPro" id="IPR011993">
    <property type="entry name" value="PH-like_dom_sf"/>
</dbReference>
<feature type="domain" description="PH" evidence="2">
    <location>
        <begin position="123"/>
        <end position="220"/>
    </location>
</feature>
<dbReference type="GO" id="GO:0015629">
    <property type="term" value="C:actin cytoskeleton"/>
    <property type="evidence" value="ECO:0007669"/>
    <property type="project" value="TreeGrafter"/>
</dbReference>
<dbReference type="PANTHER" id="PTHR17271">
    <property type="entry name" value="PLECKSTRIN HOMOLOGY PH DOMAIN-CONTAINING PROTEIN"/>
    <property type="match status" value="1"/>
</dbReference>
<proteinExistence type="predicted"/>
<gene>
    <name evidence="3" type="ORF">NBR_LOCUS10522</name>
</gene>
<dbReference type="STRING" id="27835.A0A0N4Y3V4"/>
<feature type="compositionally biased region" description="Low complexity" evidence="1">
    <location>
        <begin position="306"/>
        <end position="317"/>
    </location>
</feature>
<dbReference type="GO" id="GO:0051015">
    <property type="term" value="F:actin filament binding"/>
    <property type="evidence" value="ECO:0007669"/>
    <property type="project" value="TreeGrafter"/>
</dbReference>
<feature type="compositionally biased region" description="Basic and acidic residues" evidence="1">
    <location>
        <begin position="24"/>
        <end position="40"/>
    </location>
</feature>
<evidence type="ECO:0000313" key="4">
    <source>
        <dbReference type="Proteomes" id="UP000271162"/>
    </source>
</evidence>
<dbReference type="AlphaFoldDB" id="A0A0N4Y3V4"/>
<dbReference type="Pfam" id="PF00169">
    <property type="entry name" value="PH"/>
    <property type="match status" value="1"/>
</dbReference>
<dbReference type="OMA" id="TDNEWQN"/>
<evidence type="ECO:0000313" key="5">
    <source>
        <dbReference type="WBParaSite" id="NBR_0001052101-mRNA-1"/>
    </source>
</evidence>
<feature type="region of interest" description="Disordered" evidence="1">
    <location>
        <begin position="1"/>
        <end position="111"/>
    </location>
</feature>
<dbReference type="InterPro" id="IPR052223">
    <property type="entry name" value="Actin_Cytoskeleton_Reg"/>
</dbReference>
<evidence type="ECO:0000259" key="2">
    <source>
        <dbReference type="PROSITE" id="PS50003"/>
    </source>
</evidence>
<dbReference type="WBParaSite" id="NBR_0001052101-mRNA-1">
    <property type="protein sequence ID" value="NBR_0001052101-mRNA-1"/>
    <property type="gene ID" value="NBR_0001052101"/>
</dbReference>
<dbReference type="Proteomes" id="UP000271162">
    <property type="component" value="Unassembled WGS sequence"/>
</dbReference>
<accession>A0A0N4Y3V4</accession>
<feature type="region of interest" description="Disordered" evidence="1">
    <location>
        <begin position="302"/>
        <end position="362"/>
    </location>
</feature>
<dbReference type="InterPro" id="IPR001849">
    <property type="entry name" value="PH_domain"/>
</dbReference>
<dbReference type="SMART" id="SM00233">
    <property type="entry name" value="PH"/>
    <property type="match status" value="1"/>
</dbReference>
<sequence>IACGVVEAATREPKGTHGTPRSVKQRDRSSREEPSLKRSESSYSPATSTPPPPLASPTATTAGGCSTLVRTPSTVISPPPPTLARSRPPSVSVESPTASSTSPQQEEKKSLDQACHIDTSMAHTLRKGWLMLRGKTDNEWQNHWVVLAGLSLKLYKDVWAEDSTEPLIAIDLSECENVYPSASAKNYGIEIKCRRTRYVLSAMTPGIRDSWIAALLQNRHNPSPTYTETCASNDTMSMADSSDILGMPLRKKHIAYVAPESHHSNSLMDGDSSTEDELSAMQLLYGVPDISVSLGTNLQLKPKYPSTSSVASSTNRSKQSRKSGTRFSTDAARPTFGHPFRSHPVIGYPHPIPSLAQTHKRA</sequence>
<feature type="compositionally biased region" description="Low complexity" evidence="1">
    <location>
        <begin position="83"/>
        <end position="96"/>
    </location>
</feature>
<dbReference type="PANTHER" id="PTHR17271:SF1">
    <property type="entry name" value="PROTEIN OUTSPREAD"/>
    <property type="match status" value="1"/>
</dbReference>
<protein>
    <submittedName>
        <fullName evidence="5">Protein outspread (inferred by orthology to a D. melanogaster protein)</fullName>
    </submittedName>
</protein>
<name>A0A0N4Y3V4_NIPBR</name>
<dbReference type="PROSITE" id="PS50003">
    <property type="entry name" value="PH_DOMAIN"/>
    <property type="match status" value="1"/>
</dbReference>
<dbReference type="SUPFAM" id="SSF50729">
    <property type="entry name" value="PH domain-like"/>
    <property type="match status" value="1"/>
</dbReference>
<reference evidence="5" key="1">
    <citation type="submission" date="2017-02" db="UniProtKB">
        <authorList>
            <consortium name="WormBaseParasite"/>
        </authorList>
    </citation>
    <scope>IDENTIFICATION</scope>
</reference>